<dbReference type="KEGG" id="osn:118766002"/>
<keyword evidence="1" id="KW-1185">Reference proteome</keyword>
<sequence>MARRRGEQIGERDRLAILLRYQQIKDGVANETVSDLCNAFQVDRNIPARIYKNATLHGTIQPKQRSGRPSLVKNAALQERMVNAIRERRHPTVQLLLQPPQSSDLNPLEEGIFKVLVDKVELKNPTTRHELHEAVLQSWEELSERKIRGCIQHQTRVRRQIVDCRGGNRFV</sequence>
<dbReference type="GO" id="GO:0003676">
    <property type="term" value="F:nucleic acid binding"/>
    <property type="evidence" value="ECO:0007669"/>
    <property type="project" value="InterPro"/>
</dbReference>
<gene>
    <name evidence="2" type="primary">LOC118766002</name>
</gene>
<dbReference type="Proteomes" id="UP000515154">
    <property type="component" value="Linkage group LG14"/>
</dbReference>
<protein>
    <submittedName>
        <fullName evidence="2">Uncharacterized protein LOC118766002</fullName>
    </submittedName>
</protein>
<reference evidence="2" key="1">
    <citation type="submission" date="2025-08" db="UniProtKB">
        <authorList>
            <consortium name="RefSeq"/>
        </authorList>
    </citation>
    <scope>IDENTIFICATION</scope>
</reference>
<evidence type="ECO:0000313" key="1">
    <source>
        <dbReference type="Proteomes" id="UP000515154"/>
    </source>
</evidence>
<dbReference type="AlphaFoldDB" id="A0A7E6FBM5"/>
<dbReference type="RefSeq" id="XP_036364913.1">
    <property type="nucleotide sequence ID" value="XM_036509020.1"/>
</dbReference>
<accession>A0A7E6FBM5</accession>
<dbReference type="Gene3D" id="3.30.420.10">
    <property type="entry name" value="Ribonuclease H-like superfamily/Ribonuclease H"/>
    <property type="match status" value="1"/>
</dbReference>
<proteinExistence type="predicted"/>
<evidence type="ECO:0000313" key="2">
    <source>
        <dbReference type="RefSeq" id="XP_036364913.1"/>
    </source>
</evidence>
<name>A0A7E6FBM5_9MOLL</name>
<organism evidence="1 2">
    <name type="scientific">Octopus sinensis</name>
    <name type="common">East Asian common octopus</name>
    <dbReference type="NCBI Taxonomy" id="2607531"/>
    <lineage>
        <taxon>Eukaryota</taxon>
        <taxon>Metazoa</taxon>
        <taxon>Spiralia</taxon>
        <taxon>Lophotrochozoa</taxon>
        <taxon>Mollusca</taxon>
        <taxon>Cephalopoda</taxon>
        <taxon>Coleoidea</taxon>
        <taxon>Octopodiformes</taxon>
        <taxon>Octopoda</taxon>
        <taxon>Incirrata</taxon>
        <taxon>Octopodidae</taxon>
        <taxon>Octopus</taxon>
    </lineage>
</organism>
<dbReference type="InterPro" id="IPR036397">
    <property type="entry name" value="RNaseH_sf"/>
</dbReference>